<dbReference type="EMBL" id="KZ679676">
    <property type="protein sequence ID" value="PTB58477.1"/>
    <property type="molecule type" value="Genomic_DNA"/>
</dbReference>
<dbReference type="Proteomes" id="UP000241690">
    <property type="component" value="Unassembled WGS sequence"/>
</dbReference>
<keyword evidence="2" id="KW-1185">Reference proteome</keyword>
<dbReference type="Pfam" id="PF01042">
    <property type="entry name" value="Ribonuc_L-PSP"/>
    <property type="match status" value="1"/>
</dbReference>
<reference evidence="1 2" key="1">
    <citation type="submission" date="2016-07" db="EMBL/GenBank/DDBJ databases">
        <title>Multiple horizontal gene transfer events from other fungi enriched the ability of initially mycotrophic Trichoderma (Ascomycota) to feed on dead plant biomass.</title>
        <authorList>
            <consortium name="DOE Joint Genome Institute"/>
            <person name="Aerts A."/>
            <person name="Atanasova L."/>
            <person name="Chenthamara K."/>
            <person name="Zhang J."/>
            <person name="Grujic M."/>
            <person name="Henrissat B."/>
            <person name="Kuo A."/>
            <person name="Salamov A."/>
            <person name="Lipzen A."/>
            <person name="Labutti K."/>
            <person name="Barry K."/>
            <person name="Miao Y."/>
            <person name="Rahimi M.J."/>
            <person name="Shen Q."/>
            <person name="Grigoriev I.V."/>
            <person name="Kubicek C.P."/>
            <person name="Druzhinina I.S."/>
        </authorList>
    </citation>
    <scope>NUCLEOTIDE SEQUENCE [LARGE SCALE GENOMIC DNA]</scope>
    <source>
        <strain evidence="1 2">CBS 226.95</strain>
    </source>
</reference>
<dbReference type="RefSeq" id="XP_024778154.1">
    <property type="nucleotide sequence ID" value="XM_024922394.1"/>
</dbReference>
<name>A0A2T4AN24_TRIHA</name>
<dbReference type="InterPro" id="IPR006175">
    <property type="entry name" value="YjgF/YER057c/UK114"/>
</dbReference>
<dbReference type="PANTHER" id="PTHR11803:SF42">
    <property type="entry name" value="MMF1"/>
    <property type="match status" value="1"/>
</dbReference>
<evidence type="ECO:0000313" key="1">
    <source>
        <dbReference type="EMBL" id="PTB58477.1"/>
    </source>
</evidence>
<dbReference type="GeneID" id="36630977"/>
<dbReference type="PANTHER" id="PTHR11803">
    <property type="entry name" value="2-IMINOBUTANOATE/2-IMINOPROPANOATE DEAMINASE RIDA"/>
    <property type="match status" value="1"/>
</dbReference>
<gene>
    <name evidence="1" type="ORF">M431DRAFT_75843</name>
</gene>
<dbReference type="CDD" id="cd00448">
    <property type="entry name" value="YjgF_YER057c_UK114_family"/>
    <property type="match status" value="1"/>
</dbReference>
<dbReference type="InterPro" id="IPR035959">
    <property type="entry name" value="RutC-like_sf"/>
</dbReference>
<dbReference type="AlphaFoldDB" id="A0A2T4AN24"/>
<dbReference type="GO" id="GO:0005829">
    <property type="term" value="C:cytosol"/>
    <property type="evidence" value="ECO:0007669"/>
    <property type="project" value="TreeGrafter"/>
</dbReference>
<dbReference type="SUPFAM" id="SSF55298">
    <property type="entry name" value="YjgF-like"/>
    <property type="match status" value="1"/>
</dbReference>
<proteinExistence type="predicted"/>
<dbReference type="Gene3D" id="3.30.1330.40">
    <property type="entry name" value="RutC-like"/>
    <property type="match status" value="1"/>
</dbReference>
<organism evidence="1 2">
    <name type="scientific">Trichoderma harzianum CBS 226.95</name>
    <dbReference type="NCBI Taxonomy" id="983964"/>
    <lineage>
        <taxon>Eukaryota</taxon>
        <taxon>Fungi</taxon>
        <taxon>Dikarya</taxon>
        <taxon>Ascomycota</taxon>
        <taxon>Pezizomycotina</taxon>
        <taxon>Sordariomycetes</taxon>
        <taxon>Hypocreomycetidae</taxon>
        <taxon>Hypocreales</taxon>
        <taxon>Hypocreaceae</taxon>
        <taxon>Trichoderma</taxon>
    </lineage>
</organism>
<evidence type="ECO:0000313" key="2">
    <source>
        <dbReference type="Proteomes" id="UP000241690"/>
    </source>
</evidence>
<dbReference type="STRING" id="983964.A0A2T4AN24"/>
<accession>A0A2T4AN24</accession>
<dbReference type="GO" id="GO:0019239">
    <property type="term" value="F:deaminase activity"/>
    <property type="evidence" value="ECO:0007669"/>
    <property type="project" value="TreeGrafter"/>
</dbReference>
<protein>
    <submittedName>
        <fullName evidence="1">Uncharacterized protein</fullName>
    </submittedName>
</protein>
<sequence>MSLKHIFTKNAPGAPIPGLFSQGVRTGPFLWTQGTPGALPDGTMVQGTIQNRTRQIIKNLEAVLAAEEMSLKDVVKATIYIKNFDENFPLVNQQVWEEMMPEPRPTRTSLGVAQLPAGGTDVEIEFVAYKA</sequence>
<dbReference type="GO" id="GO:0005739">
    <property type="term" value="C:mitochondrion"/>
    <property type="evidence" value="ECO:0007669"/>
    <property type="project" value="TreeGrafter"/>
</dbReference>